<dbReference type="Proteomes" id="UP000708148">
    <property type="component" value="Unassembled WGS sequence"/>
</dbReference>
<dbReference type="EMBL" id="CAJHUC010000811">
    <property type="protein sequence ID" value="CAD7698348.1"/>
    <property type="molecule type" value="Genomic_DNA"/>
</dbReference>
<comment type="caution">
    <text evidence="1">The sequence shown here is derived from an EMBL/GenBank/DDBJ whole genome shotgun (WGS) entry which is preliminary data.</text>
</comment>
<keyword evidence="2" id="KW-1185">Reference proteome</keyword>
<proteinExistence type="predicted"/>
<sequence length="105" mass="11589">MLWGPAARRERIGCGWGCLRSCTDLIFDPQAGGGTEHGACAMFCACGVDELVWVSSRVWNAEGIQCGRRHSVVWVACEPRRDLAVCGLSGRWADWTLRGRLPVRI</sequence>
<evidence type="ECO:0000313" key="1">
    <source>
        <dbReference type="EMBL" id="CAD7698348.1"/>
    </source>
</evidence>
<dbReference type="AlphaFoldDB" id="A0A8S1IWE9"/>
<accession>A0A8S1IWE9</accession>
<protein>
    <submittedName>
        <fullName evidence="1">Uncharacterized protein</fullName>
    </submittedName>
</protein>
<organism evidence="1 2">
    <name type="scientific">Ostreobium quekettii</name>
    <dbReference type="NCBI Taxonomy" id="121088"/>
    <lineage>
        <taxon>Eukaryota</taxon>
        <taxon>Viridiplantae</taxon>
        <taxon>Chlorophyta</taxon>
        <taxon>core chlorophytes</taxon>
        <taxon>Ulvophyceae</taxon>
        <taxon>TCBD clade</taxon>
        <taxon>Bryopsidales</taxon>
        <taxon>Ostreobineae</taxon>
        <taxon>Ostreobiaceae</taxon>
        <taxon>Ostreobium</taxon>
    </lineage>
</organism>
<name>A0A8S1IWE9_9CHLO</name>
<gene>
    <name evidence="1" type="ORF">OSTQU699_LOCUS3709</name>
</gene>
<reference evidence="1" key="1">
    <citation type="submission" date="2020-12" db="EMBL/GenBank/DDBJ databases">
        <authorList>
            <person name="Iha C."/>
        </authorList>
    </citation>
    <scope>NUCLEOTIDE SEQUENCE</scope>
</reference>
<evidence type="ECO:0000313" key="2">
    <source>
        <dbReference type="Proteomes" id="UP000708148"/>
    </source>
</evidence>